<protein>
    <submittedName>
        <fullName evidence="1">Uncharacterized protein</fullName>
    </submittedName>
</protein>
<proteinExistence type="predicted"/>
<organism evidence="1">
    <name type="scientific">Siphoviridae sp. ctPyh10</name>
    <dbReference type="NCBI Taxonomy" id="2827865"/>
    <lineage>
        <taxon>Viruses</taxon>
        <taxon>Duplodnaviria</taxon>
        <taxon>Heunggongvirae</taxon>
        <taxon>Uroviricota</taxon>
        <taxon>Caudoviricetes</taxon>
    </lineage>
</organism>
<reference evidence="1" key="1">
    <citation type="journal article" date="2021" name="Proc. Natl. Acad. Sci. U.S.A.">
        <title>A Catalog of Tens of Thousands of Viruses from Human Metagenomes Reveals Hidden Associations with Chronic Diseases.</title>
        <authorList>
            <person name="Tisza M.J."/>
            <person name="Buck C.B."/>
        </authorList>
    </citation>
    <scope>NUCLEOTIDE SEQUENCE</scope>
    <source>
        <strain evidence="1">CtPyh10</strain>
    </source>
</reference>
<sequence length="33" mass="3710">MKSRHCGFGSREKVGEIGKNAFLPRKTLLFSSQ</sequence>
<accession>A0A8S5SZL1</accession>
<dbReference type="EMBL" id="BK032711">
    <property type="protein sequence ID" value="DAF56320.1"/>
    <property type="molecule type" value="Genomic_DNA"/>
</dbReference>
<evidence type="ECO:0000313" key="1">
    <source>
        <dbReference type="EMBL" id="DAF56320.1"/>
    </source>
</evidence>
<name>A0A8S5SZL1_9CAUD</name>